<keyword evidence="2" id="KW-1185">Reference proteome</keyword>
<dbReference type="Proteomes" id="UP000245263">
    <property type="component" value="Chromosome 1"/>
</dbReference>
<organism evidence="1 2">
    <name type="scientific">Leptospira kobayashii</name>
    <dbReference type="NCBI Taxonomy" id="1917830"/>
    <lineage>
        <taxon>Bacteria</taxon>
        <taxon>Pseudomonadati</taxon>
        <taxon>Spirochaetota</taxon>
        <taxon>Spirochaetia</taxon>
        <taxon>Leptospirales</taxon>
        <taxon>Leptospiraceae</taxon>
        <taxon>Leptospira</taxon>
    </lineage>
</organism>
<accession>A0ABM7USL0</accession>
<sequence>MDIEYAINRTHLDFGNLPVTICSFRKKWFPIKDKQNADANKSFCVLVACKIPIGRDAAKIVANIFL</sequence>
<reference evidence="1 2" key="1">
    <citation type="submission" date="2021-08" db="EMBL/GenBank/DDBJ databases">
        <title>Complete genome sequence of Leptospira kobayashii strain E30.</title>
        <authorList>
            <person name="Nakao R."/>
            <person name="Nakamura S."/>
            <person name="Masuzawa T."/>
            <person name="Koizumi N."/>
        </authorList>
    </citation>
    <scope>NUCLEOTIDE SEQUENCE [LARGE SCALE GENOMIC DNA]</scope>
    <source>
        <strain evidence="1 2">E30</strain>
    </source>
</reference>
<evidence type="ECO:0000313" key="1">
    <source>
        <dbReference type="EMBL" id="BDA79176.1"/>
    </source>
</evidence>
<evidence type="ECO:0000313" key="2">
    <source>
        <dbReference type="Proteomes" id="UP000245263"/>
    </source>
</evidence>
<proteinExistence type="predicted"/>
<name>A0ABM7USL0_9LEPT</name>
<protein>
    <submittedName>
        <fullName evidence="1">Uncharacterized protein</fullName>
    </submittedName>
</protein>
<dbReference type="EMBL" id="AP025028">
    <property type="protein sequence ID" value="BDA79176.1"/>
    <property type="molecule type" value="Genomic_DNA"/>
</dbReference>
<gene>
    <name evidence="1" type="ORF">LPTSP3_g21060</name>
</gene>